<dbReference type="EMBL" id="RBPH01000025">
    <property type="protein sequence ID" value="RMN85314.1"/>
    <property type="molecule type" value="Genomic_DNA"/>
</dbReference>
<dbReference type="Gene3D" id="1.10.443.10">
    <property type="entry name" value="Intergrase catalytic core"/>
    <property type="match status" value="1"/>
</dbReference>
<dbReference type="AlphaFoldDB" id="A0AB37QFT2"/>
<name>A0AB37QFT2_PSECA</name>
<evidence type="ECO:0000313" key="3">
    <source>
        <dbReference type="Proteomes" id="UP000269335"/>
    </source>
</evidence>
<gene>
    <name evidence="2" type="ORF">ALQ53_04510</name>
</gene>
<proteinExistence type="predicted"/>
<keyword evidence="1" id="KW-0233">DNA recombination</keyword>
<reference evidence="2 3" key="1">
    <citation type="submission" date="2018-08" db="EMBL/GenBank/DDBJ databases">
        <title>Recombination of ecologically and evolutionarily significant loci maintains genetic cohesion in the Pseudomonas syringae species complex.</title>
        <authorList>
            <person name="Dillon M."/>
            <person name="Thakur S."/>
            <person name="Almeida R.N.D."/>
            <person name="Weir B.S."/>
            <person name="Guttman D.S."/>
        </authorList>
    </citation>
    <scope>NUCLEOTIDE SEQUENCE [LARGE SCALE GENOMIC DNA]</scope>
    <source>
        <strain evidence="2 3">ICMP 15201</strain>
    </source>
</reference>
<accession>A0AB37QFT2</accession>
<dbReference type="Proteomes" id="UP000269335">
    <property type="component" value="Unassembled WGS sequence"/>
</dbReference>
<dbReference type="GO" id="GO:0003677">
    <property type="term" value="F:DNA binding"/>
    <property type="evidence" value="ECO:0007669"/>
    <property type="project" value="InterPro"/>
</dbReference>
<protein>
    <recommendedName>
        <fullName evidence="4">Site-specific recombinase, phage integrase family</fullName>
    </recommendedName>
</protein>
<evidence type="ECO:0000256" key="1">
    <source>
        <dbReference type="ARBA" id="ARBA00023172"/>
    </source>
</evidence>
<evidence type="ECO:0008006" key="4">
    <source>
        <dbReference type="Google" id="ProtNLM"/>
    </source>
</evidence>
<dbReference type="InterPro" id="IPR011010">
    <property type="entry name" value="DNA_brk_join_enz"/>
</dbReference>
<dbReference type="GO" id="GO:0006310">
    <property type="term" value="P:DNA recombination"/>
    <property type="evidence" value="ECO:0007669"/>
    <property type="project" value="UniProtKB-KW"/>
</dbReference>
<dbReference type="InterPro" id="IPR013762">
    <property type="entry name" value="Integrase-like_cat_sf"/>
</dbReference>
<dbReference type="GO" id="GO:0015074">
    <property type="term" value="P:DNA integration"/>
    <property type="evidence" value="ECO:0007669"/>
    <property type="project" value="InterPro"/>
</dbReference>
<evidence type="ECO:0000313" key="2">
    <source>
        <dbReference type="EMBL" id="RMN85314.1"/>
    </source>
</evidence>
<sequence length="683" mass="76943">MMVDFYEGVVNETQPFDAAGSIPVDPTWRPSADFVICRNVDGEVTACYGGAKWDLNPIRLKANRIAMIGFNSIFKKYDSGQSCLVKEVRYLLFCLFFYVQTGHLGRMSAGMLGQYFLTLRTAARYCWDQEANPLVGVISLQQLFSNPAYLNAYSKWMARENIGSTQRRLTKSLISHMVAIGEERLGYKLHGVFNIDFCAVAEVQHQHPVIPTKIYLGVINSVGDWMDFIYPKRKAIEHFLDCFISPYYGYTEAHQKTMFGGPDVVEPEFDQALRLHKLDKIFTGDLNCAGRGVLSSAILKVQWILKTVIHIYTGMRDQEVMLLPYNCIDVEEVVAATLDEDGVSRDKPKIVKVLSSTTKFTGYRKSSSWLATDEVVRAVEIARSICRAISNLFGVRPEDMPLFLNPAIINRRETKVGVPTWNDVSKPKFLLNQLVITESDFQELQATDPLRDFLSAAGFSIGSPWSFTSHQFRRSLAFYGSNSGFISLPTLRKQFKHLSVQMTRYYANNFSRLKTIFGYYDEEVGDFVLPKHHVLFEYQIGMPLNIAYDLLSHAFGDGAQLFGGTGSYISTQRKKMHESGIHIATLRKKTENQALDGRISFKVTLLGACTYPGKCDSYLLGDITSCLSCADGIIERDKLEEAIGDSEADLLLYEPGSGEYQVVEAELTSLKKFHQKFIAVVEV</sequence>
<comment type="caution">
    <text evidence="2">The sequence shown here is derived from an EMBL/GenBank/DDBJ whole genome shotgun (WGS) entry which is preliminary data.</text>
</comment>
<dbReference type="SUPFAM" id="SSF56349">
    <property type="entry name" value="DNA breaking-rejoining enzymes"/>
    <property type="match status" value="1"/>
</dbReference>
<organism evidence="2 3">
    <name type="scientific">Pseudomonas cannabina</name>
    <dbReference type="NCBI Taxonomy" id="86840"/>
    <lineage>
        <taxon>Bacteria</taxon>
        <taxon>Pseudomonadati</taxon>
        <taxon>Pseudomonadota</taxon>
        <taxon>Gammaproteobacteria</taxon>
        <taxon>Pseudomonadales</taxon>
        <taxon>Pseudomonadaceae</taxon>
        <taxon>Pseudomonas</taxon>
    </lineage>
</organism>